<accession>A0A1A9ZRZ1</accession>
<dbReference type="Proteomes" id="UP000092445">
    <property type="component" value="Unassembled WGS sequence"/>
</dbReference>
<dbReference type="VEuPathDB" id="VectorBase:GPAI023180"/>
<name>A0A1A9ZRZ1_GLOPL</name>
<reference evidence="2" key="2">
    <citation type="submission" date="2020-05" db="UniProtKB">
        <authorList>
            <consortium name="EnsemblMetazoa"/>
        </authorList>
    </citation>
    <scope>IDENTIFICATION</scope>
    <source>
        <strain evidence="2">IAEA</strain>
    </source>
</reference>
<evidence type="ECO:0000313" key="2">
    <source>
        <dbReference type="EnsemblMetazoa" id="GPAI023180-PA"/>
    </source>
</evidence>
<evidence type="ECO:0000256" key="1">
    <source>
        <dbReference type="SAM" id="MobiDB-lite"/>
    </source>
</evidence>
<dbReference type="EnsemblMetazoa" id="GPAI023180-RA">
    <property type="protein sequence ID" value="GPAI023180-PA"/>
    <property type="gene ID" value="GPAI023180"/>
</dbReference>
<sequence length="107" mass="11614">MFCTSYDTAGVQGAKNSFTSNILESELINNLDSLLTSYEKQFLNGNKAPKTVVPAVALTKNGTCPLALRSNIRRSSSLVIMRPRSSDGTITQLSVPRPHTAAHDFTE</sequence>
<keyword evidence="3" id="KW-1185">Reference proteome</keyword>
<proteinExistence type="predicted"/>
<dbReference type="AlphaFoldDB" id="A0A1A9ZRZ1"/>
<protein>
    <submittedName>
        <fullName evidence="2">Uncharacterized protein</fullName>
    </submittedName>
</protein>
<reference evidence="3" key="1">
    <citation type="submission" date="2014-03" db="EMBL/GenBank/DDBJ databases">
        <authorList>
            <person name="Aksoy S."/>
            <person name="Warren W."/>
            <person name="Wilson R.K."/>
        </authorList>
    </citation>
    <scope>NUCLEOTIDE SEQUENCE [LARGE SCALE GENOMIC DNA]</scope>
    <source>
        <strain evidence="3">IAEA</strain>
    </source>
</reference>
<evidence type="ECO:0000313" key="3">
    <source>
        <dbReference type="Proteomes" id="UP000092445"/>
    </source>
</evidence>
<organism evidence="2 3">
    <name type="scientific">Glossina pallidipes</name>
    <name type="common">Tsetse fly</name>
    <dbReference type="NCBI Taxonomy" id="7398"/>
    <lineage>
        <taxon>Eukaryota</taxon>
        <taxon>Metazoa</taxon>
        <taxon>Ecdysozoa</taxon>
        <taxon>Arthropoda</taxon>
        <taxon>Hexapoda</taxon>
        <taxon>Insecta</taxon>
        <taxon>Pterygota</taxon>
        <taxon>Neoptera</taxon>
        <taxon>Endopterygota</taxon>
        <taxon>Diptera</taxon>
        <taxon>Brachycera</taxon>
        <taxon>Muscomorpha</taxon>
        <taxon>Hippoboscoidea</taxon>
        <taxon>Glossinidae</taxon>
        <taxon>Glossina</taxon>
    </lineage>
</organism>
<feature type="region of interest" description="Disordered" evidence="1">
    <location>
        <begin position="88"/>
        <end position="107"/>
    </location>
</feature>